<dbReference type="Pfam" id="PF01031">
    <property type="entry name" value="Dynamin_M"/>
    <property type="match status" value="1"/>
</dbReference>
<dbReference type="OrthoDB" id="5061070at2759"/>
<evidence type="ECO:0000256" key="1">
    <source>
        <dbReference type="ARBA" id="ARBA00022741"/>
    </source>
</evidence>
<dbReference type="InterPro" id="IPR000375">
    <property type="entry name" value="Dynamin_stalk"/>
</dbReference>
<proteinExistence type="predicted"/>
<comment type="caution">
    <text evidence="6">The sequence shown here is derived from an EMBL/GenBank/DDBJ whole genome shotgun (WGS) entry which is preliminary data.</text>
</comment>
<dbReference type="InterPro" id="IPR003130">
    <property type="entry name" value="GED"/>
</dbReference>
<feature type="region of interest" description="Disordered" evidence="3">
    <location>
        <begin position="771"/>
        <end position="791"/>
    </location>
</feature>
<dbReference type="SUPFAM" id="SSF52540">
    <property type="entry name" value="P-loop containing nucleoside triphosphate hydrolases"/>
    <property type="match status" value="1"/>
</dbReference>
<evidence type="ECO:0000256" key="2">
    <source>
        <dbReference type="ARBA" id="ARBA00023134"/>
    </source>
</evidence>
<dbReference type="PROSITE" id="PS51718">
    <property type="entry name" value="G_DYNAMIN_2"/>
    <property type="match status" value="1"/>
</dbReference>
<dbReference type="Proteomes" id="UP000708148">
    <property type="component" value="Unassembled WGS sequence"/>
</dbReference>
<feature type="compositionally biased region" description="Polar residues" evidence="3">
    <location>
        <begin position="539"/>
        <end position="551"/>
    </location>
</feature>
<dbReference type="SMART" id="SM00053">
    <property type="entry name" value="DYNc"/>
    <property type="match status" value="1"/>
</dbReference>
<dbReference type="Pfam" id="PF02212">
    <property type="entry name" value="GED"/>
    <property type="match status" value="1"/>
</dbReference>
<dbReference type="InterPro" id="IPR020850">
    <property type="entry name" value="GED_dom"/>
</dbReference>
<dbReference type="PRINTS" id="PR00195">
    <property type="entry name" value="DYNAMIN"/>
</dbReference>
<reference evidence="6" key="1">
    <citation type="submission" date="2020-12" db="EMBL/GenBank/DDBJ databases">
        <authorList>
            <person name="Iha C."/>
        </authorList>
    </citation>
    <scope>NUCLEOTIDE SEQUENCE</scope>
</reference>
<dbReference type="Pfam" id="PF00350">
    <property type="entry name" value="Dynamin_N"/>
    <property type="match status" value="1"/>
</dbReference>
<dbReference type="GO" id="GO:0008017">
    <property type="term" value="F:microtubule binding"/>
    <property type="evidence" value="ECO:0007669"/>
    <property type="project" value="TreeGrafter"/>
</dbReference>
<feature type="compositionally biased region" description="Low complexity" evidence="3">
    <location>
        <begin position="578"/>
        <end position="594"/>
    </location>
</feature>
<dbReference type="InterPro" id="IPR045063">
    <property type="entry name" value="Dynamin_N"/>
</dbReference>
<evidence type="ECO:0000259" key="5">
    <source>
        <dbReference type="PROSITE" id="PS51718"/>
    </source>
</evidence>
<dbReference type="Gene3D" id="3.40.50.300">
    <property type="entry name" value="P-loop containing nucleotide triphosphate hydrolases"/>
    <property type="match status" value="1"/>
</dbReference>
<accession>A0A8S1JAY7</accession>
<feature type="region of interest" description="Disordered" evidence="3">
    <location>
        <begin position="796"/>
        <end position="815"/>
    </location>
</feature>
<evidence type="ECO:0000256" key="3">
    <source>
        <dbReference type="SAM" id="MobiDB-lite"/>
    </source>
</evidence>
<dbReference type="GO" id="GO:0003924">
    <property type="term" value="F:GTPase activity"/>
    <property type="evidence" value="ECO:0007669"/>
    <property type="project" value="InterPro"/>
</dbReference>
<dbReference type="FunFam" id="3.40.50.300:FF:001027">
    <property type="entry name" value="dynamin-related protein 3A"/>
    <property type="match status" value="1"/>
</dbReference>
<dbReference type="SMART" id="SM00302">
    <property type="entry name" value="GED"/>
    <property type="match status" value="1"/>
</dbReference>
<feature type="compositionally biased region" description="Low complexity" evidence="3">
    <location>
        <begin position="623"/>
        <end position="643"/>
    </location>
</feature>
<evidence type="ECO:0000313" key="7">
    <source>
        <dbReference type="Proteomes" id="UP000708148"/>
    </source>
</evidence>
<dbReference type="AlphaFoldDB" id="A0A8S1JAY7"/>
<keyword evidence="7" id="KW-1185">Reference proteome</keyword>
<feature type="domain" description="GED" evidence="4">
    <location>
        <begin position="656"/>
        <end position="747"/>
    </location>
</feature>
<dbReference type="GO" id="GO:0005525">
    <property type="term" value="F:GTP binding"/>
    <property type="evidence" value="ECO:0007669"/>
    <property type="project" value="InterPro"/>
</dbReference>
<protein>
    <submittedName>
        <fullName evidence="6">Uncharacterized protein</fullName>
    </submittedName>
</protein>
<keyword evidence="2" id="KW-0342">GTP-binding</keyword>
<dbReference type="InterPro" id="IPR030381">
    <property type="entry name" value="G_DYNAMIN_dom"/>
</dbReference>
<feature type="region of interest" description="Disordered" evidence="3">
    <location>
        <begin position="538"/>
        <end position="651"/>
    </location>
</feature>
<keyword evidence="1" id="KW-0547">Nucleotide-binding</keyword>
<dbReference type="GO" id="GO:0016020">
    <property type="term" value="C:membrane"/>
    <property type="evidence" value="ECO:0007669"/>
    <property type="project" value="TreeGrafter"/>
</dbReference>
<name>A0A8S1JAY7_9CHLO</name>
<dbReference type="PANTHER" id="PTHR11566:SF21">
    <property type="entry name" value="DYNAMIN RELATED PROTEIN 1, ISOFORM A"/>
    <property type="match status" value="1"/>
</dbReference>
<evidence type="ECO:0000259" key="4">
    <source>
        <dbReference type="PROSITE" id="PS51388"/>
    </source>
</evidence>
<dbReference type="EMBL" id="CAJHUC010002701">
    <property type="protein sequence ID" value="CAD7704219.1"/>
    <property type="molecule type" value="Genomic_DNA"/>
</dbReference>
<dbReference type="CDD" id="cd08771">
    <property type="entry name" value="DLP_1"/>
    <property type="match status" value="1"/>
</dbReference>
<dbReference type="GO" id="GO:0005874">
    <property type="term" value="C:microtubule"/>
    <property type="evidence" value="ECO:0007669"/>
    <property type="project" value="TreeGrafter"/>
</dbReference>
<dbReference type="InterPro" id="IPR001401">
    <property type="entry name" value="Dynamin_GTPase"/>
</dbReference>
<dbReference type="InterPro" id="IPR022812">
    <property type="entry name" value="Dynamin"/>
</dbReference>
<organism evidence="6 7">
    <name type="scientific">Ostreobium quekettii</name>
    <dbReference type="NCBI Taxonomy" id="121088"/>
    <lineage>
        <taxon>Eukaryota</taxon>
        <taxon>Viridiplantae</taxon>
        <taxon>Chlorophyta</taxon>
        <taxon>core chlorophytes</taxon>
        <taxon>Ulvophyceae</taxon>
        <taxon>TCBD clade</taxon>
        <taxon>Bryopsidales</taxon>
        <taxon>Ostreobineae</taxon>
        <taxon>Ostreobiaceae</taxon>
        <taxon>Ostreobium</taxon>
    </lineage>
</organism>
<evidence type="ECO:0000313" key="6">
    <source>
        <dbReference type="EMBL" id="CAD7704219.1"/>
    </source>
</evidence>
<dbReference type="PANTHER" id="PTHR11566">
    <property type="entry name" value="DYNAMIN"/>
    <property type="match status" value="1"/>
</dbReference>
<dbReference type="PROSITE" id="PS51388">
    <property type="entry name" value="GED"/>
    <property type="match status" value="1"/>
</dbReference>
<dbReference type="InterPro" id="IPR027417">
    <property type="entry name" value="P-loop_NTPase"/>
</dbReference>
<dbReference type="GO" id="GO:0005737">
    <property type="term" value="C:cytoplasm"/>
    <property type="evidence" value="ECO:0007669"/>
    <property type="project" value="TreeGrafter"/>
</dbReference>
<dbReference type="Gene3D" id="1.20.120.1240">
    <property type="entry name" value="Dynamin, middle domain"/>
    <property type="match status" value="1"/>
</dbReference>
<gene>
    <name evidence="6" type="ORF">OSTQU699_LOCUS9576</name>
</gene>
<feature type="domain" description="Dynamin-type G" evidence="5">
    <location>
        <begin position="29"/>
        <end position="302"/>
    </location>
</feature>
<sequence>MSSQTLGEGLIPIINKLQDIFSQATLDFKLDLPQIAVVGSQSSGKSSVLEALVGRDFLPRGPDICTRRPLVLQLVKTNDKSGEKGTEWGEFLHVKGKKFYDFECIRDEIAAETDRVVGGSKGVSDKPIRLKICSPDVLTMTVVDLPGITRVPVGDQPTDIESRIREMILEFVRHPTCIILAVTAANVDLANSDALSMAQSVDPEGVRTIGVLTKVDIMDRGTNAVAMLKNQVVPLRLGYVAVVNRSQEDINKKKAMSAARRNEEDFFHSHLEYREVSTQTGVPQLAQRLNSILVAHIQTILPGLRREIAREKEKRTAELRDYGDAPPTDSATARGAMLLGLLSEYCQRFASMLDGRSENVLAGLAGGAKIRDIFQNQFVRQLTELEWRADLSSELIRTTIRNSSGVSGSLLIPQEPFEILVRRSIKRLLEPALRCKDAVQNELLRLAADCAPQELSRFSALQRGLSIAVGEYIRAGGEPADQMIRSLIDCEHGYINYDHPDFIGGKSAVAAVLADKKMRSGKKIDSAKQQADAALDQGLRNQQGNTDNRPQPTVIRNVRGPRVETAGSSAMVGLKGISDSSGSLSQASQTQSGGRTEFNNDGTPGGGWFSSLFTGRPEVPQYPASSGSVDPPASSSSPTSMPDENSETHRQIDIAVDITRKLVDNYMNLVQGNITDMVPKIIMHYLVHRSRKGLQQHLIGKLYKEELFDELVSEREDVMKKRQNCQAAVRALSEALHTLDAMPQELAEHQCPSFIRQNSGFGESIDRIKTSTGGHRRFTAGDRHPSLPRAATQKALRHSSLGPGDGKANPFAFPS</sequence>